<feature type="domain" description="DUF4143" evidence="2">
    <location>
        <begin position="167"/>
        <end position="322"/>
    </location>
</feature>
<evidence type="ECO:0000313" key="3">
    <source>
        <dbReference type="EMBL" id="OIP83128.1"/>
    </source>
</evidence>
<dbReference type="PANTHER" id="PTHR43566">
    <property type="entry name" value="CONSERVED PROTEIN"/>
    <property type="match status" value="1"/>
</dbReference>
<dbReference type="EMBL" id="MNZM01000093">
    <property type="protein sequence ID" value="OIP83128.1"/>
    <property type="molecule type" value="Genomic_DNA"/>
</dbReference>
<reference evidence="3 4" key="1">
    <citation type="journal article" date="2016" name="Environ. Microbiol.">
        <title>Genomic resolution of a cold subsurface aquifer community provides metabolic insights for novel microbes adapted to high CO concentrations.</title>
        <authorList>
            <person name="Probst A.J."/>
            <person name="Castelle C.J."/>
            <person name="Singh A."/>
            <person name="Brown C.T."/>
            <person name="Anantharaman K."/>
            <person name="Sharon I."/>
            <person name="Hug L.A."/>
            <person name="Burstein D."/>
            <person name="Emerson J.B."/>
            <person name="Thomas B.C."/>
            <person name="Banfield J.F."/>
        </authorList>
    </citation>
    <scope>NUCLEOTIDE SEQUENCE [LARGE SCALE GENOMIC DNA]</scope>
    <source>
        <strain evidence="3">CG2_30_33_16</strain>
    </source>
</reference>
<evidence type="ECO:0000259" key="2">
    <source>
        <dbReference type="Pfam" id="PF13635"/>
    </source>
</evidence>
<dbReference type="Pfam" id="PF13173">
    <property type="entry name" value="AAA_14"/>
    <property type="match status" value="1"/>
</dbReference>
<evidence type="ECO:0000313" key="4">
    <source>
        <dbReference type="Proteomes" id="UP000183758"/>
    </source>
</evidence>
<sequence>MYSRLIKPPINKSFFLFGPRGTGKTTWVKKVFPKALYIDLLEAEIFNDLLANPQRLDNLIPANFNNWIIIDEVQRVPELLHEVHRQIENNHHRFILTGSSARKLKKKGPNLLAGRALTCFLHPLTAREIGKDFNIEKSLQYGQLPSIYQEPDPKKYLESYVQTYLQEEIQQEGLTRNLNAFSRFLETASFSQGSVLNVSEIAREAMVERKVVENYFSILEDLLIAYRLPVFSRREKRRMISHNKFYFFDVGVYRTLRPRGPLDFPEMIERVAFETLFFQELMALNDYYDLGYKLYYYRTANGHEVDFVVYGERGIRAFEIKRTNKIKTSMLRGLKTFLKDYPLAKGYFVYGGKRKMKMGDIEIWPIEEMLKGLLEVLK</sequence>
<dbReference type="AlphaFoldDB" id="A0A1J5HW04"/>
<protein>
    <submittedName>
        <fullName evidence="3">ATPase</fullName>
    </submittedName>
</protein>
<accession>A0A1J5HW04</accession>
<dbReference type="InterPro" id="IPR027417">
    <property type="entry name" value="P-loop_NTPase"/>
</dbReference>
<comment type="caution">
    <text evidence="3">The sequence shown here is derived from an EMBL/GenBank/DDBJ whole genome shotgun (WGS) entry which is preliminary data.</text>
</comment>
<dbReference type="PANTHER" id="PTHR43566:SF2">
    <property type="entry name" value="DUF4143 DOMAIN-CONTAINING PROTEIN"/>
    <property type="match status" value="1"/>
</dbReference>
<feature type="domain" description="AAA" evidence="1">
    <location>
        <begin position="12"/>
        <end position="129"/>
    </location>
</feature>
<dbReference type="SUPFAM" id="SSF52540">
    <property type="entry name" value="P-loop containing nucleoside triphosphate hydrolases"/>
    <property type="match status" value="1"/>
</dbReference>
<gene>
    <name evidence="3" type="ORF">AUK04_03690</name>
</gene>
<proteinExistence type="predicted"/>
<dbReference type="Pfam" id="PF13635">
    <property type="entry name" value="DUF4143"/>
    <property type="match status" value="1"/>
</dbReference>
<name>A0A1J5HW04_9BACT</name>
<dbReference type="InterPro" id="IPR041682">
    <property type="entry name" value="AAA_14"/>
</dbReference>
<dbReference type="InterPro" id="IPR025420">
    <property type="entry name" value="DUF4143"/>
</dbReference>
<evidence type="ECO:0000259" key="1">
    <source>
        <dbReference type="Pfam" id="PF13173"/>
    </source>
</evidence>
<organism evidence="3 4">
    <name type="scientific">Candidatus Roizmanbacteria bacterium CG2_30_33_16</name>
    <dbReference type="NCBI Taxonomy" id="1805340"/>
    <lineage>
        <taxon>Bacteria</taxon>
        <taxon>Candidatus Roizmaniibacteriota</taxon>
    </lineage>
</organism>
<dbReference type="Proteomes" id="UP000183758">
    <property type="component" value="Unassembled WGS sequence"/>
</dbReference>